<dbReference type="UCSC" id="Y50D4C.6">
    <property type="organism name" value="c. elegans"/>
</dbReference>
<dbReference type="SMR" id="Q8IAA1"/>
<dbReference type="OrthoDB" id="271433at2759"/>
<dbReference type="OMA" id="EPHTYFC"/>
<dbReference type="PANTHER" id="PTHR22966">
    <property type="entry name" value="2-AMINOETHANETHIOL DIOXYGENASE"/>
    <property type="match status" value="1"/>
</dbReference>
<dbReference type="KEGG" id="cel:CELE_Y50D4C.6"/>
<accession>Q8IAA1</accession>
<dbReference type="InParanoid" id="Q8IAA1"/>
<dbReference type="PhylomeDB" id="Q8IAA1"/>
<dbReference type="InterPro" id="IPR011051">
    <property type="entry name" value="RmlC_Cupin_sf"/>
</dbReference>
<evidence type="ECO:0000313" key="5">
    <source>
        <dbReference type="Proteomes" id="UP000001940"/>
    </source>
</evidence>
<dbReference type="Gene3D" id="2.60.120.10">
    <property type="entry name" value="Jelly Rolls"/>
    <property type="match status" value="1"/>
</dbReference>
<dbReference type="InterPro" id="IPR014710">
    <property type="entry name" value="RmlC-like_jellyroll"/>
</dbReference>
<dbReference type="PANTHER" id="PTHR22966:SF61">
    <property type="entry name" value="2-AMINOETHANETHIOL DIOXYGENASE"/>
    <property type="match status" value="1"/>
</dbReference>
<evidence type="ECO:0007829" key="7">
    <source>
        <dbReference type="PeptideAtlas" id="Q8IAA1"/>
    </source>
</evidence>
<dbReference type="EMBL" id="BX284605">
    <property type="protein sequence ID" value="CCD72445.1"/>
    <property type="molecule type" value="Genomic_DNA"/>
</dbReference>
<keyword evidence="1" id="KW-0479">Metal-binding</keyword>
<dbReference type="Pfam" id="PF07847">
    <property type="entry name" value="PCO_ADO"/>
    <property type="match status" value="1"/>
</dbReference>
<reference evidence="4 5" key="1">
    <citation type="journal article" date="1998" name="Science">
        <title>Genome sequence of the nematode C. elegans: a platform for investigating biology.</title>
        <authorList>
            <consortium name="The C. elegans sequencing consortium"/>
            <person name="Sulson J.E."/>
            <person name="Waterston R."/>
        </authorList>
    </citation>
    <scope>NUCLEOTIDE SEQUENCE [LARGE SCALE GENOMIC DNA]</scope>
    <source>
        <strain evidence="4 5">Bristol N2</strain>
    </source>
</reference>
<dbReference type="RefSeq" id="NP_741508.2">
    <property type="nucleotide sequence ID" value="NM_171435.2"/>
</dbReference>
<dbReference type="Proteomes" id="UP000001940">
    <property type="component" value="Chromosome V"/>
</dbReference>
<organism evidence="4 5">
    <name type="scientific">Caenorhabditis elegans</name>
    <dbReference type="NCBI Taxonomy" id="6239"/>
    <lineage>
        <taxon>Eukaryota</taxon>
        <taxon>Metazoa</taxon>
        <taxon>Ecdysozoa</taxon>
        <taxon>Nematoda</taxon>
        <taxon>Chromadorea</taxon>
        <taxon>Rhabditida</taxon>
        <taxon>Rhabditina</taxon>
        <taxon>Rhabditomorpha</taxon>
        <taxon>Rhabditoidea</taxon>
        <taxon>Rhabditidae</taxon>
        <taxon>Peloderinae</taxon>
        <taxon>Caenorhabditis</taxon>
    </lineage>
</organism>
<dbReference type="Bgee" id="WBGene00021750">
    <property type="expression patterns" value="Expressed in embryo and 3 other cell types or tissues"/>
</dbReference>
<dbReference type="AlphaFoldDB" id="Q8IAA1"/>
<dbReference type="Reactome" id="R-CEL-1614558">
    <property type="pathway name" value="Degradation of cysteine and homocysteine"/>
</dbReference>
<keyword evidence="3" id="KW-0408">Iron</keyword>
<protein>
    <submittedName>
        <fullName evidence="4">Cysteine dioxygenase</fullName>
    </submittedName>
</protein>
<evidence type="ECO:0000256" key="1">
    <source>
        <dbReference type="ARBA" id="ARBA00022723"/>
    </source>
</evidence>
<evidence type="ECO:0000256" key="3">
    <source>
        <dbReference type="ARBA" id="ARBA00023004"/>
    </source>
</evidence>
<evidence type="ECO:0000313" key="4">
    <source>
        <dbReference type="EMBL" id="CCD72445.1"/>
    </source>
</evidence>
<dbReference type="eggNOG" id="KOG4281">
    <property type="taxonomic scope" value="Eukaryota"/>
</dbReference>
<dbReference type="AGR" id="WB:WBGene00021750"/>
<proteinExistence type="evidence at protein level"/>
<sequence>MDSPARHLQMAIRKIALLSRSFDGSAESINIIQSIVNNFDSRIFQRLIPGRISRVIQTLRKETSGIRYADVYQDDYCHVNTFGLLKSGLKIPLHDHPNQHAVMKVYQGSVKIRSFSIIDCDESDDDDEGGGAASSSSASPVRVRYEGEIVLSSGSEQQHSAVLGPRNGNIHEVTSLEPHTYFCDFFIANSPNCNYYRVDESSEPLVAGKSAILNRIRCPSDFYCDIMDFPSFEKFD</sequence>
<dbReference type="SUPFAM" id="SSF51182">
    <property type="entry name" value="RmlC-like cupins"/>
    <property type="match status" value="1"/>
</dbReference>
<evidence type="ECO:0000313" key="6">
    <source>
        <dbReference type="WormBase" id="Y50D4C.6a"/>
    </source>
</evidence>
<dbReference type="GO" id="GO:0016702">
    <property type="term" value="F:oxidoreductase activity, acting on single donors with incorporation of molecular oxygen, incorporation of two atoms of oxygen"/>
    <property type="evidence" value="ECO:0007669"/>
    <property type="project" value="InterPro"/>
</dbReference>
<keyword evidence="4" id="KW-0223">Dioxygenase</keyword>
<dbReference type="PRO" id="PR:Q8IAA1"/>
<dbReference type="WormBase" id="Y50D4C.6a">
    <property type="protein sequence ID" value="CE45490"/>
    <property type="gene ID" value="WBGene00021750"/>
</dbReference>
<dbReference type="InterPro" id="IPR012864">
    <property type="entry name" value="PCO/ADO"/>
</dbReference>
<dbReference type="GO" id="GO:0046872">
    <property type="term" value="F:metal ion binding"/>
    <property type="evidence" value="ECO:0007669"/>
    <property type="project" value="UniProtKB-KW"/>
</dbReference>
<dbReference type="PeptideAtlas" id="Q8IAA1"/>
<name>Q8IAA1_CAEEL</name>
<dbReference type="CTD" id="178600"/>
<dbReference type="FunCoup" id="Q8IAA1">
    <property type="interactions" value="1714"/>
</dbReference>
<keyword evidence="7" id="KW-1267">Proteomics identification</keyword>
<keyword evidence="5" id="KW-1185">Reference proteome</keyword>
<evidence type="ECO:0000256" key="2">
    <source>
        <dbReference type="ARBA" id="ARBA00023002"/>
    </source>
</evidence>
<dbReference type="PaxDb" id="6239-Y50D4C.6"/>
<gene>
    <name evidence="4" type="ORF">CELE_Y50D4C.6</name>
    <name evidence="4 6" type="ORF">Y50D4C.6</name>
</gene>
<dbReference type="HOGENOM" id="CLU_1095094_0_0_1"/>
<dbReference type="GeneID" id="178600"/>
<keyword evidence="2" id="KW-0560">Oxidoreductase</keyword>